<keyword evidence="1" id="KW-1133">Transmembrane helix</keyword>
<keyword evidence="3" id="KW-1185">Reference proteome</keyword>
<sequence length="90" mass="9704">MQYFMSSLPALAFYTVVPTILCQSLMAWAAKHAEPSTMAMYPVLQPVASASLSWLLRSAAPQLREVLVAPAANTFGALPVVIGLYLVHVL</sequence>
<name>A0A1Q9E4H7_SYMMI</name>
<dbReference type="OrthoDB" id="10405306at2759"/>
<dbReference type="SUPFAM" id="SSF103481">
    <property type="entry name" value="Multidrug resistance efflux transporter EmrE"/>
    <property type="match status" value="1"/>
</dbReference>
<feature type="transmembrane region" description="Helical" evidence="1">
    <location>
        <begin position="68"/>
        <end position="87"/>
    </location>
</feature>
<accession>A0A1Q9E4H7</accession>
<keyword evidence="1" id="KW-0812">Transmembrane</keyword>
<dbReference type="InterPro" id="IPR037185">
    <property type="entry name" value="EmrE-like"/>
</dbReference>
<dbReference type="AlphaFoldDB" id="A0A1Q9E4H7"/>
<protein>
    <submittedName>
        <fullName evidence="2">Uncharacterized protein</fullName>
    </submittedName>
</protein>
<comment type="caution">
    <text evidence="2">The sequence shown here is derived from an EMBL/GenBank/DDBJ whole genome shotgun (WGS) entry which is preliminary data.</text>
</comment>
<evidence type="ECO:0000256" key="1">
    <source>
        <dbReference type="SAM" id="Phobius"/>
    </source>
</evidence>
<keyword evidence="1" id="KW-0472">Membrane</keyword>
<organism evidence="2 3">
    <name type="scientific">Symbiodinium microadriaticum</name>
    <name type="common">Dinoflagellate</name>
    <name type="synonym">Zooxanthella microadriatica</name>
    <dbReference type="NCBI Taxonomy" id="2951"/>
    <lineage>
        <taxon>Eukaryota</taxon>
        <taxon>Sar</taxon>
        <taxon>Alveolata</taxon>
        <taxon>Dinophyceae</taxon>
        <taxon>Suessiales</taxon>
        <taxon>Symbiodiniaceae</taxon>
        <taxon>Symbiodinium</taxon>
    </lineage>
</organism>
<gene>
    <name evidence="2" type="ORF">AK812_SmicGene14865</name>
</gene>
<dbReference type="EMBL" id="LSRX01000267">
    <property type="protein sequence ID" value="OLQ02303.1"/>
    <property type="molecule type" value="Genomic_DNA"/>
</dbReference>
<dbReference type="Proteomes" id="UP000186817">
    <property type="component" value="Unassembled WGS sequence"/>
</dbReference>
<proteinExistence type="predicted"/>
<evidence type="ECO:0000313" key="3">
    <source>
        <dbReference type="Proteomes" id="UP000186817"/>
    </source>
</evidence>
<reference evidence="2 3" key="1">
    <citation type="submission" date="2016-02" db="EMBL/GenBank/DDBJ databases">
        <title>Genome analysis of coral dinoflagellate symbionts highlights evolutionary adaptations to a symbiotic lifestyle.</title>
        <authorList>
            <person name="Aranda M."/>
            <person name="Li Y."/>
            <person name="Liew Y.J."/>
            <person name="Baumgarten S."/>
            <person name="Simakov O."/>
            <person name="Wilson M."/>
            <person name="Piel J."/>
            <person name="Ashoor H."/>
            <person name="Bougouffa S."/>
            <person name="Bajic V.B."/>
            <person name="Ryu T."/>
            <person name="Ravasi T."/>
            <person name="Bayer T."/>
            <person name="Micklem G."/>
            <person name="Kim H."/>
            <person name="Bhak J."/>
            <person name="Lajeunesse T.C."/>
            <person name="Voolstra C.R."/>
        </authorList>
    </citation>
    <scope>NUCLEOTIDE SEQUENCE [LARGE SCALE GENOMIC DNA]</scope>
    <source>
        <strain evidence="2 3">CCMP2467</strain>
    </source>
</reference>
<evidence type="ECO:0000313" key="2">
    <source>
        <dbReference type="EMBL" id="OLQ02303.1"/>
    </source>
</evidence>